<evidence type="ECO:0000256" key="3">
    <source>
        <dbReference type="SAM" id="SignalP"/>
    </source>
</evidence>
<keyword evidence="5" id="KW-1185">Reference proteome</keyword>
<dbReference type="AlphaFoldDB" id="A0A2S9XCU7"/>
<sequence length="398" mass="42665">MRPLVCALAALVALACAPSPEELGSSDAAPKVTRGTLEDHIVLTGELEASNSTDLYTPRTDAWQLSIRWMADDGTPVKAGDRIVEFDNTAIVEKIADYELAVIQAGNELTTHRATASVDVAQRKFEVEKQDIEVAKAKVDADTPAGLLSRYEHRQTQLALQRSQVAHSAANQDHAAAVNAAAHGEEIKKIAYDKALRQLEGAEEQIDALVLTAPRDGIAVINGHPWEGRKYQVGDTVWPGWAVAQLPDLSKMVVAAELSDVDDGRIAVGMKARCIIDAFPDRPLAGVVRSLSPVAREPERGSARRFFSVIIELDETDTQIMRPGLSVQVEVLRARADDALIVPRSALALVGDEGPRAFLADGSAVPVELEVCNAQACALRSGLREGDLLGTASAEEPP</sequence>
<keyword evidence="3" id="KW-0732">Signal</keyword>
<accession>A0A2S9XCU7</accession>
<protein>
    <submittedName>
        <fullName evidence="4">Macrolide transporter subunit MacA</fullName>
    </submittedName>
</protein>
<feature type="chain" id="PRO_5015455053" evidence="3">
    <location>
        <begin position="18"/>
        <end position="398"/>
    </location>
</feature>
<name>A0A2S9XCU7_9BACT</name>
<evidence type="ECO:0000256" key="1">
    <source>
        <dbReference type="ARBA" id="ARBA00004196"/>
    </source>
</evidence>
<comment type="subcellular location">
    <subcellularLocation>
        <location evidence="1">Cell envelope</location>
    </subcellularLocation>
</comment>
<dbReference type="RefSeq" id="WP_106395500.1">
    <property type="nucleotide sequence ID" value="NZ_PVNK01000276.1"/>
</dbReference>
<dbReference type="EMBL" id="PVNK01000276">
    <property type="protein sequence ID" value="PRP90620.1"/>
    <property type="molecule type" value="Genomic_DNA"/>
</dbReference>
<dbReference type="PANTHER" id="PTHR32347">
    <property type="entry name" value="EFFLUX SYSTEM COMPONENT YKNX-RELATED"/>
    <property type="match status" value="1"/>
</dbReference>
<dbReference type="Gene3D" id="2.40.30.170">
    <property type="match status" value="1"/>
</dbReference>
<feature type="signal peptide" evidence="3">
    <location>
        <begin position="1"/>
        <end position="17"/>
    </location>
</feature>
<dbReference type="PANTHER" id="PTHR32347:SF23">
    <property type="entry name" value="BLL5650 PROTEIN"/>
    <property type="match status" value="1"/>
</dbReference>
<reference evidence="4 5" key="1">
    <citation type="submission" date="2018-03" db="EMBL/GenBank/DDBJ databases">
        <title>Draft Genome Sequences of the Obligatory Marine Myxobacteria Enhygromyxa salina SWB005.</title>
        <authorList>
            <person name="Poehlein A."/>
            <person name="Moghaddam J.A."/>
            <person name="Harms H."/>
            <person name="Alanjari M."/>
            <person name="Koenig G.M."/>
            <person name="Daniel R."/>
            <person name="Schaeberle T.F."/>
        </authorList>
    </citation>
    <scope>NUCLEOTIDE SEQUENCE [LARGE SCALE GENOMIC DNA]</scope>
    <source>
        <strain evidence="4 5">SWB005</strain>
    </source>
</reference>
<organism evidence="4 5">
    <name type="scientific">Enhygromyxa salina</name>
    <dbReference type="NCBI Taxonomy" id="215803"/>
    <lineage>
        <taxon>Bacteria</taxon>
        <taxon>Pseudomonadati</taxon>
        <taxon>Myxococcota</taxon>
        <taxon>Polyangia</taxon>
        <taxon>Nannocystales</taxon>
        <taxon>Nannocystaceae</taxon>
        <taxon>Enhygromyxa</taxon>
    </lineage>
</organism>
<evidence type="ECO:0000313" key="5">
    <source>
        <dbReference type="Proteomes" id="UP000237968"/>
    </source>
</evidence>
<dbReference type="GO" id="GO:0030313">
    <property type="term" value="C:cell envelope"/>
    <property type="evidence" value="ECO:0007669"/>
    <property type="project" value="UniProtKB-SubCell"/>
</dbReference>
<evidence type="ECO:0000256" key="2">
    <source>
        <dbReference type="ARBA" id="ARBA00023054"/>
    </source>
</evidence>
<gene>
    <name evidence="4" type="ORF">ENSA5_63270</name>
</gene>
<dbReference type="OrthoDB" id="9784484at2"/>
<proteinExistence type="predicted"/>
<dbReference type="Proteomes" id="UP000237968">
    <property type="component" value="Unassembled WGS sequence"/>
</dbReference>
<dbReference type="PROSITE" id="PS51257">
    <property type="entry name" value="PROKAR_LIPOPROTEIN"/>
    <property type="match status" value="1"/>
</dbReference>
<dbReference type="InterPro" id="IPR050465">
    <property type="entry name" value="UPF0194_transport"/>
</dbReference>
<keyword evidence="2" id="KW-0175">Coiled coil</keyword>
<comment type="caution">
    <text evidence="4">The sequence shown here is derived from an EMBL/GenBank/DDBJ whole genome shotgun (WGS) entry which is preliminary data.</text>
</comment>
<evidence type="ECO:0000313" key="4">
    <source>
        <dbReference type="EMBL" id="PRP90620.1"/>
    </source>
</evidence>